<organism evidence="2 3">
    <name type="scientific">Corynespora cassiicola Philippines</name>
    <dbReference type="NCBI Taxonomy" id="1448308"/>
    <lineage>
        <taxon>Eukaryota</taxon>
        <taxon>Fungi</taxon>
        <taxon>Dikarya</taxon>
        <taxon>Ascomycota</taxon>
        <taxon>Pezizomycotina</taxon>
        <taxon>Dothideomycetes</taxon>
        <taxon>Pleosporomycetidae</taxon>
        <taxon>Pleosporales</taxon>
        <taxon>Corynesporascaceae</taxon>
        <taxon>Corynespora</taxon>
    </lineage>
</organism>
<name>A0A2T2NLL3_CORCC</name>
<proteinExistence type="predicted"/>
<dbReference type="Proteomes" id="UP000240883">
    <property type="component" value="Unassembled WGS sequence"/>
</dbReference>
<keyword evidence="1" id="KW-1133">Transmembrane helix</keyword>
<evidence type="ECO:0000313" key="3">
    <source>
        <dbReference type="Proteomes" id="UP000240883"/>
    </source>
</evidence>
<accession>A0A2T2NLL3</accession>
<feature type="transmembrane region" description="Helical" evidence="1">
    <location>
        <begin position="12"/>
        <end position="31"/>
    </location>
</feature>
<keyword evidence="1" id="KW-0812">Transmembrane</keyword>
<reference evidence="2 3" key="1">
    <citation type="journal article" date="2018" name="Front. Microbiol.">
        <title>Genome-Wide Analysis of Corynespora cassiicola Leaf Fall Disease Putative Effectors.</title>
        <authorList>
            <person name="Lopez D."/>
            <person name="Ribeiro S."/>
            <person name="Label P."/>
            <person name="Fumanal B."/>
            <person name="Venisse J.S."/>
            <person name="Kohler A."/>
            <person name="de Oliveira R.R."/>
            <person name="Labutti K."/>
            <person name="Lipzen A."/>
            <person name="Lail K."/>
            <person name="Bauer D."/>
            <person name="Ohm R.A."/>
            <person name="Barry K.W."/>
            <person name="Spatafora J."/>
            <person name="Grigoriev I.V."/>
            <person name="Martin F.M."/>
            <person name="Pujade-Renaud V."/>
        </authorList>
    </citation>
    <scope>NUCLEOTIDE SEQUENCE [LARGE SCALE GENOMIC DNA]</scope>
    <source>
        <strain evidence="2 3">Philippines</strain>
    </source>
</reference>
<gene>
    <name evidence="2" type="ORF">BS50DRAFT_621882</name>
</gene>
<dbReference type="AlphaFoldDB" id="A0A2T2NLL3"/>
<dbReference type="EMBL" id="KZ678136">
    <property type="protein sequence ID" value="PSN66156.1"/>
    <property type="molecule type" value="Genomic_DNA"/>
</dbReference>
<protein>
    <submittedName>
        <fullName evidence="2">Uncharacterized protein</fullName>
    </submittedName>
</protein>
<evidence type="ECO:0000256" key="1">
    <source>
        <dbReference type="SAM" id="Phobius"/>
    </source>
</evidence>
<feature type="non-terminal residue" evidence="2">
    <location>
        <position position="1"/>
    </location>
</feature>
<keyword evidence="3" id="KW-1185">Reference proteome</keyword>
<evidence type="ECO:0000313" key="2">
    <source>
        <dbReference type="EMBL" id="PSN66156.1"/>
    </source>
</evidence>
<sequence length="56" mass="6166">SLSTPPAPAHDYGSLRISLVINSLCLFGLFLQSHALVKPLFHQQAISERLKAPEPR</sequence>
<keyword evidence="1" id="KW-0472">Membrane</keyword>